<dbReference type="Pfam" id="PF07484">
    <property type="entry name" value="Collar"/>
    <property type="match status" value="1"/>
</dbReference>
<protein>
    <submittedName>
        <fullName evidence="4">Phage tail protein</fullName>
    </submittedName>
</protein>
<sequence>MSQVAITKAFQDWKAQQAIDNTPVTLDEFVFAYIPGLDITKPVDVTEALPAADKIVHRQEVSKTGVINDNAVIYSVTIGADVGDFDFNWIGLVNSESSVLAMVIHVPTQRKIKNAAGQQGNVLVRSMMMEYTGAKAATAITTPAETWQIDFTARLAGIDDRKRLENVDLYGDAAFFGDGWLVARQDEQYFVTQGAGYVAGLRADLPENVDIEVSAPAKVWLDVCWTGTLTSVWSVQCKITVADELGNYQQNGQPHYVYAVASIDEDGSITDLRPKGLNDDLGLGELASMGVDDVLPVGIPQPWPTDTPPEKWALMWGQAFDKSVYPLLGAAYPSGIIPDMRSQTIKGKPASGREVLSFELDGNKAHIHLASAASTDLGTKSTSAFDYGTKTTNAAGKHSHTFTGPNSMTVKDGDKNSAVSTRGTMTTNEAGEHSHTVVIGTHAHTVEIGKHAHDITIEESGNVENTVKNIAYNYIVRLA</sequence>
<dbReference type="Proteomes" id="UP001177527">
    <property type="component" value="Chromosome"/>
</dbReference>
<name>A0AA95G1C4_KLUIN</name>
<evidence type="ECO:0000259" key="2">
    <source>
        <dbReference type="Pfam" id="PF07484"/>
    </source>
</evidence>
<dbReference type="EMBL" id="CP123488">
    <property type="protein sequence ID" value="WGL57675.1"/>
    <property type="molecule type" value="Genomic_DNA"/>
</dbReference>
<dbReference type="Gene3D" id="3.90.1340.10">
    <property type="entry name" value="Phage tail collar domain"/>
    <property type="match status" value="1"/>
</dbReference>
<dbReference type="PANTHER" id="PTHR35191">
    <property type="entry name" value="PROPHAGE SIDE TAIL FIBER PROTEIN HOMOLOG STFQ-RELATED"/>
    <property type="match status" value="1"/>
</dbReference>
<proteinExistence type="predicted"/>
<dbReference type="InterPro" id="IPR037053">
    <property type="entry name" value="Phage_tail_collar_dom_sf"/>
</dbReference>
<evidence type="ECO:0000313" key="5">
    <source>
        <dbReference type="Proteomes" id="UP001177527"/>
    </source>
</evidence>
<reference evidence="4" key="1">
    <citation type="submission" date="2023-04" db="EMBL/GenBank/DDBJ databases">
        <title>APH(3)-Id, a novel chromosomal aminoglycoside phosphotransferase, identified from an environmental isolate of Kluyvera intermedia DW18.</title>
        <authorList>
            <person name="Sha Y."/>
        </authorList>
    </citation>
    <scope>NUCLEOTIDE SEQUENCE</scope>
    <source>
        <strain evidence="4">DW18</strain>
    </source>
</reference>
<accession>A0AA95G1C4</accession>
<dbReference type="AlphaFoldDB" id="A0AA95G1C4"/>
<evidence type="ECO:0000259" key="3">
    <source>
        <dbReference type="Pfam" id="PF12571"/>
    </source>
</evidence>
<feature type="region of interest" description="Disordered" evidence="1">
    <location>
        <begin position="397"/>
        <end position="418"/>
    </location>
</feature>
<dbReference type="SUPFAM" id="SSF88874">
    <property type="entry name" value="Receptor-binding domain of short tail fibre protein gp12"/>
    <property type="match status" value="1"/>
</dbReference>
<feature type="domain" description="Phage tail collar" evidence="2">
    <location>
        <begin position="298"/>
        <end position="345"/>
    </location>
</feature>
<dbReference type="InterPro" id="IPR022225">
    <property type="entry name" value="Phage_tail_fibre_N"/>
</dbReference>
<organism evidence="4 5">
    <name type="scientific">Kluyvera intermedia</name>
    <name type="common">Enterobacter intermedius</name>
    <dbReference type="NCBI Taxonomy" id="61648"/>
    <lineage>
        <taxon>Bacteria</taxon>
        <taxon>Pseudomonadati</taxon>
        <taxon>Pseudomonadota</taxon>
        <taxon>Gammaproteobacteria</taxon>
        <taxon>Enterobacterales</taxon>
        <taxon>Enterobacteriaceae</taxon>
        <taxon>Kluyvera</taxon>
    </lineage>
</organism>
<feature type="domain" description="Phage tail fibre protein N-terminal" evidence="3">
    <location>
        <begin position="4"/>
        <end position="159"/>
    </location>
</feature>
<dbReference type="InterPro" id="IPR011083">
    <property type="entry name" value="Phage_tail_collar_dom"/>
</dbReference>
<dbReference type="Pfam" id="PF12571">
    <property type="entry name" value="Phage_tail_fib"/>
    <property type="match status" value="1"/>
</dbReference>
<gene>
    <name evidence="4" type="ORF">QBD33_07850</name>
</gene>
<dbReference type="InterPro" id="IPR051934">
    <property type="entry name" value="Phage_Tail_Fiber_Structural"/>
</dbReference>
<dbReference type="PANTHER" id="PTHR35191:SF1">
    <property type="entry name" value="PROPHAGE SIDE TAIL FIBER PROTEIN HOMOLOG STFQ-RELATED"/>
    <property type="match status" value="1"/>
</dbReference>
<evidence type="ECO:0000256" key="1">
    <source>
        <dbReference type="SAM" id="MobiDB-lite"/>
    </source>
</evidence>
<evidence type="ECO:0000313" key="4">
    <source>
        <dbReference type="EMBL" id="WGL57675.1"/>
    </source>
</evidence>
<dbReference type="RefSeq" id="WP_280558269.1">
    <property type="nucleotide sequence ID" value="NZ_CP123488.1"/>
</dbReference>